<dbReference type="Proteomes" id="UP001212997">
    <property type="component" value="Unassembled WGS sequence"/>
</dbReference>
<name>A0AAD5YC17_9APHY</name>
<dbReference type="GO" id="GO:0007059">
    <property type="term" value="P:chromosome segregation"/>
    <property type="evidence" value="ECO:0007669"/>
    <property type="project" value="TreeGrafter"/>
</dbReference>
<feature type="compositionally biased region" description="Basic and acidic residues" evidence="7">
    <location>
        <begin position="462"/>
        <end position="471"/>
    </location>
</feature>
<dbReference type="GO" id="GO:0000776">
    <property type="term" value="C:kinetochore"/>
    <property type="evidence" value="ECO:0007669"/>
    <property type="project" value="TreeGrafter"/>
</dbReference>
<dbReference type="AlphaFoldDB" id="A0AAD5YC17"/>
<feature type="compositionally biased region" description="Low complexity" evidence="7">
    <location>
        <begin position="398"/>
        <end position="414"/>
    </location>
</feature>
<feature type="compositionally biased region" description="Basic and acidic residues" evidence="7">
    <location>
        <begin position="432"/>
        <end position="444"/>
    </location>
</feature>
<dbReference type="InterPro" id="IPR006964">
    <property type="entry name" value="NUDE_dom"/>
</dbReference>
<dbReference type="PANTHER" id="PTHR10921:SF1">
    <property type="entry name" value="NUCLEAR DISTRIBUTION PROTEIN NUDE HOMOLOG"/>
    <property type="match status" value="1"/>
</dbReference>
<feature type="domain" description="NUDE" evidence="8">
    <location>
        <begin position="154"/>
        <end position="280"/>
    </location>
</feature>
<feature type="region of interest" description="Disordered" evidence="7">
    <location>
        <begin position="377"/>
        <end position="676"/>
    </location>
</feature>
<keyword evidence="10" id="KW-1185">Reference proteome</keyword>
<dbReference type="GO" id="GO:0047496">
    <property type="term" value="P:vesicle transport along microtubule"/>
    <property type="evidence" value="ECO:0007669"/>
    <property type="project" value="TreeGrafter"/>
</dbReference>
<accession>A0AAD5YC17</accession>
<feature type="compositionally biased region" description="Low complexity" evidence="7">
    <location>
        <begin position="331"/>
        <end position="345"/>
    </location>
</feature>
<keyword evidence="4" id="KW-0493">Microtubule</keyword>
<dbReference type="GO" id="GO:0051642">
    <property type="term" value="P:centrosome localization"/>
    <property type="evidence" value="ECO:0007669"/>
    <property type="project" value="TreeGrafter"/>
</dbReference>
<feature type="region of interest" description="Disordered" evidence="7">
    <location>
        <begin position="290"/>
        <end position="355"/>
    </location>
</feature>
<feature type="compositionally biased region" description="Polar residues" evidence="7">
    <location>
        <begin position="212"/>
        <end position="232"/>
    </location>
</feature>
<feature type="compositionally biased region" description="Polar residues" evidence="7">
    <location>
        <begin position="613"/>
        <end position="623"/>
    </location>
</feature>
<dbReference type="InterPro" id="IPR033494">
    <property type="entry name" value="NUDE"/>
</dbReference>
<evidence type="ECO:0000256" key="6">
    <source>
        <dbReference type="ARBA" id="ARBA00023212"/>
    </source>
</evidence>
<feature type="compositionally biased region" description="Low complexity" evidence="7">
    <location>
        <begin position="529"/>
        <end position="554"/>
    </location>
</feature>
<evidence type="ECO:0000256" key="5">
    <source>
        <dbReference type="ARBA" id="ARBA00023054"/>
    </source>
</evidence>
<evidence type="ECO:0000256" key="2">
    <source>
        <dbReference type="ARBA" id="ARBA00007429"/>
    </source>
</evidence>
<protein>
    <recommendedName>
        <fullName evidence="8">NUDE domain-containing protein</fullName>
    </recommendedName>
</protein>
<evidence type="ECO:0000313" key="9">
    <source>
        <dbReference type="EMBL" id="KAJ3477540.1"/>
    </source>
</evidence>
<reference evidence="9" key="1">
    <citation type="submission" date="2022-07" db="EMBL/GenBank/DDBJ databases">
        <title>Genome Sequence of Physisporinus lineatus.</title>
        <authorList>
            <person name="Buettner E."/>
        </authorList>
    </citation>
    <scope>NUCLEOTIDE SEQUENCE</scope>
    <source>
        <strain evidence="9">VT162</strain>
    </source>
</reference>
<feature type="region of interest" description="Disordered" evidence="7">
    <location>
        <begin position="210"/>
        <end position="266"/>
    </location>
</feature>
<dbReference type="GO" id="GO:0005871">
    <property type="term" value="C:kinesin complex"/>
    <property type="evidence" value="ECO:0007669"/>
    <property type="project" value="TreeGrafter"/>
</dbReference>
<organism evidence="9 10">
    <name type="scientific">Meripilus lineatus</name>
    <dbReference type="NCBI Taxonomy" id="2056292"/>
    <lineage>
        <taxon>Eukaryota</taxon>
        <taxon>Fungi</taxon>
        <taxon>Dikarya</taxon>
        <taxon>Basidiomycota</taxon>
        <taxon>Agaricomycotina</taxon>
        <taxon>Agaricomycetes</taxon>
        <taxon>Polyporales</taxon>
        <taxon>Meripilaceae</taxon>
        <taxon>Meripilus</taxon>
    </lineage>
</organism>
<dbReference type="GO" id="GO:0000132">
    <property type="term" value="P:establishment of mitotic spindle orientation"/>
    <property type="evidence" value="ECO:0007669"/>
    <property type="project" value="TreeGrafter"/>
</dbReference>
<dbReference type="PANTHER" id="PTHR10921">
    <property type="entry name" value="NUCLEAR DISTRIBUTION PROTEIN NUDE HOMOLOG 1"/>
    <property type="match status" value="1"/>
</dbReference>
<gene>
    <name evidence="9" type="ORF">NLI96_g10392</name>
</gene>
<feature type="compositionally biased region" description="Low complexity" evidence="7">
    <location>
        <begin position="593"/>
        <end position="607"/>
    </location>
</feature>
<evidence type="ECO:0000313" key="10">
    <source>
        <dbReference type="Proteomes" id="UP001212997"/>
    </source>
</evidence>
<dbReference type="GO" id="GO:0005874">
    <property type="term" value="C:microtubule"/>
    <property type="evidence" value="ECO:0007669"/>
    <property type="project" value="UniProtKB-KW"/>
</dbReference>
<dbReference type="GO" id="GO:0008017">
    <property type="term" value="F:microtubule binding"/>
    <property type="evidence" value="ECO:0007669"/>
    <property type="project" value="InterPro"/>
</dbReference>
<evidence type="ECO:0000256" key="1">
    <source>
        <dbReference type="ARBA" id="ARBA00004245"/>
    </source>
</evidence>
<dbReference type="GO" id="GO:0007020">
    <property type="term" value="P:microtubule nucleation"/>
    <property type="evidence" value="ECO:0007669"/>
    <property type="project" value="TreeGrafter"/>
</dbReference>
<dbReference type="Gene3D" id="6.10.250.1080">
    <property type="match status" value="1"/>
</dbReference>
<comment type="subcellular location">
    <subcellularLocation>
        <location evidence="1">Cytoplasm</location>
        <location evidence="1">Cytoskeleton</location>
    </subcellularLocation>
</comment>
<comment type="caution">
    <text evidence="9">The sequence shown here is derived from an EMBL/GenBank/DDBJ whole genome shotgun (WGS) entry which is preliminary data.</text>
</comment>
<evidence type="ECO:0000256" key="3">
    <source>
        <dbReference type="ARBA" id="ARBA00022490"/>
    </source>
</evidence>
<comment type="similarity">
    <text evidence="2">Belongs to the nudE family.</text>
</comment>
<feature type="compositionally biased region" description="Polar residues" evidence="7">
    <location>
        <begin position="297"/>
        <end position="318"/>
    </location>
</feature>
<feature type="compositionally biased region" description="Low complexity" evidence="7">
    <location>
        <begin position="652"/>
        <end position="668"/>
    </location>
</feature>
<keyword evidence="5" id="KW-0175">Coiled coil</keyword>
<proteinExistence type="inferred from homology"/>
<evidence type="ECO:0000256" key="4">
    <source>
        <dbReference type="ARBA" id="ARBA00022701"/>
    </source>
</evidence>
<evidence type="ECO:0000259" key="8">
    <source>
        <dbReference type="Pfam" id="PF04880"/>
    </source>
</evidence>
<keyword evidence="3" id="KW-0963">Cytoplasm</keyword>
<evidence type="ECO:0000256" key="7">
    <source>
        <dbReference type="SAM" id="MobiDB-lite"/>
    </source>
</evidence>
<feature type="compositionally biased region" description="Low complexity" evidence="7">
    <location>
        <begin position="486"/>
        <end position="505"/>
    </location>
</feature>
<dbReference type="Pfam" id="PF04880">
    <property type="entry name" value="NUDE_C"/>
    <property type="match status" value="1"/>
</dbReference>
<feature type="compositionally biased region" description="Polar residues" evidence="7">
    <location>
        <begin position="563"/>
        <end position="583"/>
    </location>
</feature>
<sequence length="676" mass="73025">MTTGIHIPMISAHPRHLVSLSSQRSPSSTDWEAKFRESDARRHELEALLEDTRLELDEFQLSSRELEEELEKDLERSEKAKTELENKVAKIEDDRDTWKSKFMSLQTTYNTTTASLQRELDTLRQDHQKVKVQLRELEMGNDDLERNERAISSSLADTEQKYARVLEEKILLEHELLDKATLEEETQRLKDELRDANEEVTILKERLANAQKAASVSDLPTSSATSVTSNTPSDEESLLSTPAPPGLNLADLASSEPPETPAKEFPPLIMKPPQATYPTHGQASLLQRAGFHPPKSGISTPPSGLARSSTLPSFSTPSRIPPRTPLSRPLTNRNVSNMSSTSTVSGTAAKSRGVQMVSEMRARVKVLEQKIHTRVPRLRMASVTNRINGNAPHTPKAGPSGISSPITSSTSSSSLRPNKSPERTSTLRPRRQSIDSDSENRRTPASDSSGWVLIMEDSPSPVKDKEKERRRTSSPIAPSAYRGLISAASTSASPSPSNGSRAPSAMSQPGAPTNRRPISRLSVSTEGRSSISTVATTSTTSSIPTPISRPSTPTFLPIPSGGLYQSANGVGSKRSTGPSSGAHSQPKRISYGSSHSNSSTSTVVPSHIPSPHPNITTRSTSKALPSALAQSRIGRPGGGIARKNGGDDHSSDSGSSGKLSRGRSGSTSIFFGRDRN</sequence>
<keyword evidence="6" id="KW-0206">Cytoskeleton</keyword>
<dbReference type="EMBL" id="JANAWD010000584">
    <property type="protein sequence ID" value="KAJ3477540.1"/>
    <property type="molecule type" value="Genomic_DNA"/>
</dbReference>